<dbReference type="Proteomes" id="UP000035017">
    <property type="component" value="Unassembled WGS sequence"/>
</dbReference>
<organism evidence="1 2">
    <name type="scientific">Agrobacterium tumefaciens</name>
    <dbReference type="NCBI Taxonomy" id="358"/>
    <lineage>
        <taxon>Bacteria</taxon>
        <taxon>Pseudomonadati</taxon>
        <taxon>Pseudomonadota</taxon>
        <taxon>Alphaproteobacteria</taxon>
        <taxon>Hyphomicrobiales</taxon>
        <taxon>Rhizobiaceae</taxon>
        <taxon>Rhizobium/Agrobacterium group</taxon>
        <taxon>Agrobacterium</taxon>
        <taxon>Agrobacterium tumefaciens complex</taxon>
    </lineage>
</organism>
<dbReference type="AlphaFoldDB" id="A0A0D0JSB5"/>
<protein>
    <submittedName>
        <fullName evidence="1">Uncharacterized protein</fullName>
    </submittedName>
</protein>
<dbReference type="SUPFAM" id="SSF55729">
    <property type="entry name" value="Acyl-CoA N-acyltransferases (Nat)"/>
    <property type="match status" value="1"/>
</dbReference>
<dbReference type="InterPro" id="IPR016181">
    <property type="entry name" value="Acyl_CoA_acyltransferase"/>
</dbReference>
<evidence type="ECO:0000313" key="2">
    <source>
        <dbReference type="Proteomes" id="UP000035017"/>
    </source>
</evidence>
<reference evidence="1 2" key="1">
    <citation type="submission" date="2014-12" db="EMBL/GenBank/DDBJ databases">
        <title>16Stimator: statistical estimation of ribosomal gene copy numbers from draft genome assemblies.</title>
        <authorList>
            <person name="Perisin M.A."/>
            <person name="Vetter M."/>
            <person name="Gilbert J.A."/>
            <person name="Bergelson J."/>
        </authorList>
    </citation>
    <scope>NUCLEOTIDE SEQUENCE [LARGE SCALE GENOMIC DNA]</scope>
    <source>
        <strain evidence="1 2">MEJ076</strain>
    </source>
</reference>
<sequence>MDDQTIKQNLKAYDTEYHWETSEIHRKSSRVVLSTVEFWINDINSKMSCSGLPEQSPRHFRLFYNDYLYRDLMFRWKSHHAGAPPQLVLARVELHDRFRRKGHFKKLLSGLEEIAGQHGATLLVEQANPSLSRILMGQGYIRCVANSADIAQMCFGLRGTWKHDPVGGQWMGLIALPGSLLKQIDGSRVPSDVQVKIDHLVQQEITQFQTGLRKRLETEILPEVMAARQRERELANAP</sequence>
<comment type="caution">
    <text evidence="1">The sequence shown here is derived from an EMBL/GenBank/DDBJ whole genome shotgun (WGS) entry which is preliminary data.</text>
</comment>
<accession>A0A0D0JSB5</accession>
<name>A0A0D0JSB5_AGRTU</name>
<evidence type="ECO:0000313" key="1">
    <source>
        <dbReference type="EMBL" id="KIP98341.1"/>
    </source>
</evidence>
<gene>
    <name evidence="1" type="ORF">RU07_22085</name>
</gene>
<dbReference type="EMBL" id="JXQV01000035">
    <property type="protein sequence ID" value="KIP98341.1"/>
    <property type="molecule type" value="Genomic_DNA"/>
</dbReference>
<proteinExistence type="predicted"/>